<name>A0A0E0HRW9_ORYNI</name>
<dbReference type="Gramene" id="ONIVA06G20440.1">
    <property type="protein sequence ID" value="ONIVA06G20440.1"/>
    <property type="gene ID" value="ONIVA06G20440"/>
</dbReference>
<dbReference type="Proteomes" id="UP000006591">
    <property type="component" value="Chromosome 6"/>
</dbReference>
<dbReference type="HOGENOM" id="CLU_181083_0_0_1"/>
<accession>A0A0E0HRW9</accession>
<evidence type="ECO:0000313" key="2">
    <source>
        <dbReference type="Proteomes" id="UP000006591"/>
    </source>
</evidence>
<dbReference type="OMA" id="CIVMERR"/>
<sequence length="110" mass="12540">MERDEIEMVAMSRNVACTCIVMERRIGVEARVAACRSDLAMGLREGALKPRSAAFWDVTPNRHMPLVFAYYYLTFPNSIEYPNGVIVSKGKAYQYSGWILHGPQITWTYT</sequence>
<protein>
    <submittedName>
        <fullName evidence="1">Uncharacterized protein</fullName>
    </submittedName>
</protein>
<organism evidence="1">
    <name type="scientific">Oryza nivara</name>
    <name type="common">Indian wild rice</name>
    <name type="synonym">Oryza sativa f. spontanea</name>
    <dbReference type="NCBI Taxonomy" id="4536"/>
    <lineage>
        <taxon>Eukaryota</taxon>
        <taxon>Viridiplantae</taxon>
        <taxon>Streptophyta</taxon>
        <taxon>Embryophyta</taxon>
        <taxon>Tracheophyta</taxon>
        <taxon>Spermatophyta</taxon>
        <taxon>Magnoliopsida</taxon>
        <taxon>Liliopsida</taxon>
        <taxon>Poales</taxon>
        <taxon>Poaceae</taxon>
        <taxon>BOP clade</taxon>
        <taxon>Oryzoideae</taxon>
        <taxon>Oryzeae</taxon>
        <taxon>Oryzinae</taxon>
        <taxon>Oryza</taxon>
    </lineage>
</organism>
<keyword evidence="2" id="KW-1185">Reference proteome</keyword>
<reference evidence="1" key="2">
    <citation type="submission" date="2018-04" db="EMBL/GenBank/DDBJ databases">
        <title>OnivRS2 (Oryza nivara Reference Sequence Version 2).</title>
        <authorList>
            <person name="Zhang J."/>
            <person name="Kudrna D."/>
            <person name="Lee S."/>
            <person name="Talag J."/>
            <person name="Rajasekar S."/>
            <person name="Welchert J."/>
            <person name="Hsing Y.-I."/>
            <person name="Wing R.A."/>
        </authorList>
    </citation>
    <scope>NUCLEOTIDE SEQUENCE [LARGE SCALE GENOMIC DNA]</scope>
    <source>
        <strain evidence="1">SL10</strain>
    </source>
</reference>
<proteinExistence type="predicted"/>
<reference evidence="1" key="1">
    <citation type="submission" date="2015-04" db="UniProtKB">
        <authorList>
            <consortium name="EnsemblPlants"/>
        </authorList>
    </citation>
    <scope>IDENTIFICATION</scope>
    <source>
        <strain evidence="1">SL10</strain>
    </source>
</reference>
<dbReference type="AlphaFoldDB" id="A0A0E0HRW9"/>
<dbReference type="EnsemblPlants" id="ONIVA06G20440.1">
    <property type="protein sequence ID" value="ONIVA06G20440.1"/>
    <property type="gene ID" value="ONIVA06G20440"/>
</dbReference>
<evidence type="ECO:0000313" key="1">
    <source>
        <dbReference type="EnsemblPlants" id="ONIVA06G20440.1"/>
    </source>
</evidence>